<protein>
    <submittedName>
        <fullName evidence="1">Uncharacterized protein</fullName>
    </submittedName>
</protein>
<organism evidence="1 2">
    <name type="scientific">Pristionchus mayeri</name>
    <dbReference type="NCBI Taxonomy" id="1317129"/>
    <lineage>
        <taxon>Eukaryota</taxon>
        <taxon>Metazoa</taxon>
        <taxon>Ecdysozoa</taxon>
        <taxon>Nematoda</taxon>
        <taxon>Chromadorea</taxon>
        <taxon>Rhabditida</taxon>
        <taxon>Rhabditina</taxon>
        <taxon>Diplogasteromorpha</taxon>
        <taxon>Diplogasteroidea</taxon>
        <taxon>Neodiplogasteridae</taxon>
        <taxon>Pristionchus</taxon>
    </lineage>
</organism>
<gene>
    <name evidence="1" type="ORF">PMAYCL1PPCAC_11124</name>
</gene>
<dbReference type="Proteomes" id="UP001328107">
    <property type="component" value="Unassembled WGS sequence"/>
</dbReference>
<comment type="caution">
    <text evidence="1">The sequence shown here is derived from an EMBL/GenBank/DDBJ whole genome shotgun (WGS) entry which is preliminary data.</text>
</comment>
<reference evidence="2" key="1">
    <citation type="submission" date="2022-10" db="EMBL/GenBank/DDBJ databases">
        <title>Genome assembly of Pristionchus species.</title>
        <authorList>
            <person name="Yoshida K."/>
            <person name="Sommer R.J."/>
        </authorList>
    </citation>
    <scope>NUCLEOTIDE SEQUENCE [LARGE SCALE GENOMIC DNA]</scope>
    <source>
        <strain evidence="2">RS5460</strain>
    </source>
</reference>
<dbReference type="EMBL" id="BTRK01000003">
    <property type="protein sequence ID" value="GMR40929.1"/>
    <property type="molecule type" value="Genomic_DNA"/>
</dbReference>
<keyword evidence="2" id="KW-1185">Reference proteome</keyword>
<dbReference type="AlphaFoldDB" id="A0AAN4ZJC7"/>
<evidence type="ECO:0000313" key="2">
    <source>
        <dbReference type="Proteomes" id="UP001328107"/>
    </source>
</evidence>
<accession>A0AAN4ZJC7</accession>
<evidence type="ECO:0000313" key="1">
    <source>
        <dbReference type="EMBL" id="GMR40929.1"/>
    </source>
</evidence>
<proteinExistence type="predicted"/>
<sequence length="77" mass="8587">MKPTASRYLLSSLGNVLVEQVTPLVLLQLNGFEERLEVTRSEALKGERLLVPLDGALHLQIRLVAHAVVEEVQTDLR</sequence>
<name>A0AAN4ZJC7_9BILA</name>